<dbReference type="Proteomes" id="UP000291106">
    <property type="component" value="Chromosome"/>
</dbReference>
<dbReference type="OrthoDB" id="9812089at2"/>
<sequence length="159" mass="18024">MSAPQINAEDFEQAHWSDKDKANANAVIGFIQQLMNEHDFDSLAARYADKPYKQHNRTMADGIDGVLSTLRDFIKIAPEFSYDVKRVLVDGDYVSVHSHATLKAKHRGDDSQGLNIIDTWKVENGYLIEHWDAVQSMSLSMRMYALFTGGKVRNQNGVY</sequence>
<dbReference type="Pfam" id="PF12680">
    <property type="entry name" value="SnoaL_2"/>
    <property type="match status" value="1"/>
</dbReference>
<dbReference type="SUPFAM" id="SSF54427">
    <property type="entry name" value="NTF2-like"/>
    <property type="match status" value="1"/>
</dbReference>
<dbReference type="RefSeq" id="WP_130597644.1">
    <property type="nucleotide sequence ID" value="NZ_CP036200.1"/>
</dbReference>
<protein>
    <submittedName>
        <fullName evidence="2">Polyketide cyclase</fullName>
    </submittedName>
</protein>
<organism evidence="2 3">
    <name type="scientific">Shewanella maritima</name>
    <dbReference type="NCBI Taxonomy" id="2520507"/>
    <lineage>
        <taxon>Bacteria</taxon>
        <taxon>Pseudomonadati</taxon>
        <taxon>Pseudomonadota</taxon>
        <taxon>Gammaproteobacteria</taxon>
        <taxon>Alteromonadales</taxon>
        <taxon>Shewanellaceae</taxon>
        <taxon>Shewanella</taxon>
    </lineage>
</organism>
<evidence type="ECO:0000313" key="3">
    <source>
        <dbReference type="Proteomes" id="UP000291106"/>
    </source>
</evidence>
<dbReference type="AlphaFoldDB" id="A0A411PE37"/>
<name>A0A411PE37_9GAMM</name>
<dbReference type="EMBL" id="CP036200">
    <property type="protein sequence ID" value="QBF81670.1"/>
    <property type="molecule type" value="Genomic_DNA"/>
</dbReference>
<evidence type="ECO:0000313" key="2">
    <source>
        <dbReference type="EMBL" id="QBF81670.1"/>
    </source>
</evidence>
<dbReference type="GO" id="GO:0030638">
    <property type="term" value="P:polyketide metabolic process"/>
    <property type="evidence" value="ECO:0007669"/>
    <property type="project" value="InterPro"/>
</dbReference>
<dbReference type="InterPro" id="IPR037401">
    <property type="entry name" value="SnoaL-like"/>
</dbReference>
<dbReference type="Gene3D" id="3.10.450.50">
    <property type="match status" value="1"/>
</dbReference>
<accession>A0A411PE37</accession>
<gene>
    <name evidence="2" type="ORF">EXU30_02395</name>
</gene>
<reference evidence="2 3" key="1">
    <citation type="submission" date="2019-02" db="EMBL/GenBank/DDBJ databases">
        <title>Shewanella sp. D4-2 isolated from Dokdo Island.</title>
        <authorList>
            <person name="Baek K."/>
        </authorList>
    </citation>
    <scope>NUCLEOTIDE SEQUENCE [LARGE SCALE GENOMIC DNA]</scope>
    <source>
        <strain evidence="2 3">D4-2</strain>
    </source>
</reference>
<evidence type="ECO:0000259" key="1">
    <source>
        <dbReference type="Pfam" id="PF12680"/>
    </source>
</evidence>
<dbReference type="KEGG" id="smai:EXU30_02395"/>
<dbReference type="InterPro" id="IPR032710">
    <property type="entry name" value="NTF2-like_dom_sf"/>
</dbReference>
<keyword evidence="3" id="KW-1185">Reference proteome</keyword>
<feature type="domain" description="SnoaL-like" evidence="1">
    <location>
        <begin position="30"/>
        <end position="130"/>
    </location>
</feature>
<proteinExistence type="predicted"/>